<comment type="caution">
    <text evidence="3">The sequence shown here is derived from an EMBL/GenBank/DDBJ whole genome shotgun (WGS) entry which is preliminary data.</text>
</comment>
<feature type="domain" description="FAM50A/XAP5 C-terminal" evidence="2">
    <location>
        <begin position="2"/>
        <end position="92"/>
    </location>
</feature>
<dbReference type="Pfam" id="PF04921">
    <property type="entry name" value="XAP5"/>
    <property type="match status" value="1"/>
</dbReference>
<keyword evidence="1" id="KW-1133">Transmembrane helix</keyword>
<keyword evidence="1" id="KW-0472">Membrane</keyword>
<accession>A0A426YC92</accession>
<dbReference type="PANTHER" id="PTHR12722:SF0">
    <property type="entry name" value="PROTEIN FAM50A"/>
    <property type="match status" value="1"/>
</dbReference>
<dbReference type="InterPro" id="IPR048337">
    <property type="entry name" value="FAM50A/XAP5_C"/>
</dbReference>
<dbReference type="GO" id="GO:0005634">
    <property type="term" value="C:nucleus"/>
    <property type="evidence" value="ECO:0007669"/>
    <property type="project" value="InterPro"/>
</dbReference>
<evidence type="ECO:0000256" key="1">
    <source>
        <dbReference type="SAM" id="Phobius"/>
    </source>
</evidence>
<proteinExistence type="predicted"/>
<feature type="transmembrane region" description="Helical" evidence="1">
    <location>
        <begin position="20"/>
        <end position="39"/>
    </location>
</feature>
<gene>
    <name evidence="3" type="ORF">B296_00022167</name>
</gene>
<dbReference type="InterPro" id="IPR007005">
    <property type="entry name" value="XAP5"/>
</dbReference>
<feature type="non-terminal residue" evidence="3">
    <location>
        <position position="1"/>
    </location>
</feature>
<organism evidence="3 4">
    <name type="scientific">Ensete ventricosum</name>
    <name type="common">Abyssinian banana</name>
    <name type="synonym">Musa ensete</name>
    <dbReference type="NCBI Taxonomy" id="4639"/>
    <lineage>
        <taxon>Eukaryota</taxon>
        <taxon>Viridiplantae</taxon>
        <taxon>Streptophyta</taxon>
        <taxon>Embryophyta</taxon>
        <taxon>Tracheophyta</taxon>
        <taxon>Spermatophyta</taxon>
        <taxon>Magnoliopsida</taxon>
        <taxon>Liliopsida</taxon>
        <taxon>Zingiberales</taxon>
        <taxon>Musaceae</taxon>
        <taxon>Ensete</taxon>
    </lineage>
</organism>
<dbReference type="PANTHER" id="PTHR12722">
    <property type="entry name" value="XAP-5 PROTEIN-RELATED"/>
    <property type="match status" value="1"/>
</dbReference>
<evidence type="ECO:0000259" key="2">
    <source>
        <dbReference type="Pfam" id="PF04921"/>
    </source>
</evidence>
<sequence length="104" mass="12444">QHSFYELIINKARGKSGPVMLMLTITAVFFFTLMFMRMFEPLLMQPLRKMRCKTLVILMKMFFMNLQSHAGKVVERHWYEKNKHIFPASRWEVCLFVQLISCAH</sequence>
<keyword evidence="1" id="KW-0812">Transmembrane</keyword>
<dbReference type="Proteomes" id="UP000287651">
    <property type="component" value="Unassembled WGS sequence"/>
</dbReference>
<dbReference type="GO" id="GO:0006325">
    <property type="term" value="P:chromatin organization"/>
    <property type="evidence" value="ECO:0007669"/>
    <property type="project" value="TreeGrafter"/>
</dbReference>
<name>A0A426YC92_ENSVE</name>
<dbReference type="EMBL" id="AMZH03013395">
    <property type="protein sequence ID" value="RRT49351.1"/>
    <property type="molecule type" value="Genomic_DNA"/>
</dbReference>
<evidence type="ECO:0000313" key="3">
    <source>
        <dbReference type="EMBL" id="RRT49351.1"/>
    </source>
</evidence>
<protein>
    <recommendedName>
        <fullName evidence="2">FAM50A/XAP5 C-terminal domain-containing protein</fullName>
    </recommendedName>
</protein>
<evidence type="ECO:0000313" key="4">
    <source>
        <dbReference type="Proteomes" id="UP000287651"/>
    </source>
</evidence>
<reference evidence="3 4" key="1">
    <citation type="journal article" date="2014" name="Agronomy (Basel)">
        <title>A Draft Genome Sequence for Ensete ventricosum, the Drought-Tolerant Tree Against Hunger.</title>
        <authorList>
            <person name="Harrison J."/>
            <person name="Moore K.A."/>
            <person name="Paszkiewicz K."/>
            <person name="Jones T."/>
            <person name="Grant M."/>
            <person name="Ambacheew D."/>
            <person name="Muzemil S."/>
            <person name="Studholme D.J."/>
        </authorList>
    </citation>
    <scope>NUCLEOTIDE SEQUENCE [LARGE SCALE GENOMIC DNA]</scope>
</reference>
<dbReference type="AlphaFoldDB" id="A0A426YC92"/>